<dbReference type="AlphaFoldDB" id="A0A9X5CHX7"/>
<dbReference type="Gene3D" id="3.30.450.40">
    <property type="match status" value="1"/>
</dbReference>
<sequence length="90" mass="9501">VERAGTVRAGAGSLRGDAAREWAVARQWPQDTVHALCTVLRSRGRTLGAVTFLRTANRTAFERADAVYAEDVAAHIASALDLAALLPGEG</sequence>
<dbReference type="EMBL" id="JAAGNA010000233">
    <property type="protein sequence ID" value="NEC48313.1"/>
    <property type="molecule type" value="Genomic_DNA"/>
</dbReference>
<dbReference type="Proteomes" id="UP000471745">
    <property type="component" value="Unassembled WGS sequence"/>
</dbReference>
<dbReference type="InterPro" id="IPR029016">
    <property type="entry name" value="GAF-like_dom_sf"/>
</dbReference>
<gene>
    <name evidence="1" type="ORF">G3I18_06940</name>
</gene>
<feature type="non-terminal residue" evidence="1">
    <location>
        <position position="1"/>
    </location>
</feature>
<keyword evidence="2" id="KW-1185">Reference proteome</keyword>
<protein>
    <submittedName>
        <fullName evidence="1">Diguanylate cyclase</fullName>
    </submittedName>
</protein>
<dbReference type="SUPFAM" id="SSF55781">
    <property type="entry name" value="GAF domain-like"/>
    <property type="match status" value="1"/>
</dbReference>
<evidence type="ECO:0000313" key="1">
    <source>
        <dbReference type="EMBL" id="NEC48313.1"/>
    </source>
</evidence>
<organism evidence="1 2">
    <name type="scientific">Actinospica acidiphila</name>
    <dbReference type="NCBI Taxonomy" id="304899"/>
    <lineage>
        <taxon>Bacteria</taxon>
        <taxon>Bacillati</taxon>
        <taxon>Actinomycetota</taxon>
        <taxon>Actinomycetes</taxon>
        <taxon>Catenulisporales</taxon>
        <taxon>Actinospicaceae</taxon>
        <taxon>Actinospica</taxon>
    </lineage>
</organism>
<evidence type="ECO:0000313" key="2">
    <source>
        <dbReference type="Proteomes" id="UP000471745"/>
    </source>
</evidence>
<reference evidence="1 2" key="1">
    <citation type="submission" date="2020-01" db="EMBL/GenBank/DDBJ databases">
        <title>Insect and environment-associated Actinomycetes.</title>
        <authorList>
            <person name="Currrie C."/>
            <person name="Chevrette M."/>
            <person name="Carlson C."/>
            <person name="Stubbendieck R."/>
            <person name="Wendt-Pienkowski E."/>
        </authorList>
    </citation>
    <scope>NUCLEOTIDE SEQUENCE [LARGE SCALE GENOMIC DNA]</scope>
    <source>
        <strain evidence="1 2">SID8189</strain>
    </source>
</reference>
<comment type="caution">
    <text evidence="1">The sequence shown here is derived from an EMBL/GenBank/DDBJ whole genome shotgun (WGS) entry which is preliminary data.</text>
</comment>
<proteinExistence type="predicted"/>
<name>A0A9X5CHX7_9ACTN</name>
<accession>A0A9X5CHX7</accession>